<keyword evidence="3" id="KW-1185">Reference proteome</keyword>
<evidence type="ECO:0000256" key="1">
    <source>
        <dbReference type="SAM" id="MobiDB-lite"/>
    </source>
</evidence>
<sequence length="51" mass="5559">MKKTIEIKDIIETEDGRELNDNELELVTGGQQPTAPNTSQDSSASGETDDH</sequence>
<feature type="region of interest" description="Disordered" evidence="1">
    <location>
        <begin position="14"/>
        <end position="51"/>
    </location>
</feature>
<dbReference type="AlphaFoldDB" id="A0A9X3EY80"/>
<reference evidence="2" key="1">
    <citation type="submission" date="2022-11" db="EMBL/GenBank/DDBJ databases">
        <title>Minimal conservation of predation-associated metabolite biosynthetic gene clusters underscores biosynthetic potential of Myxococcota including descriptions for ten novel species: Archangium lansinium sp. nov., Myxococcus landrumus sp. nov., Nannocystis bai.</title>
        <authorList>
            <person name="Ahearne A."/>
            <person name="Stevens C."/>
            <person name="Phillips K."/>
        </authorList>
    </citation>
    <scope>NUCLEOTIDE SEQUENCE</scope>
    <source>
        <strain evidence="2">Na p29</strain>
    </source>
</reference>
<organism evidence="2 3">
    <name type="scientific">Nannocystis pusilla</name>
    <dbReference type="NCBI Taxonomy" id="889268"/>
    <lineage>
        <taxon>Bacteria</taxon>
        <taxon>Pseudomonadati</taxon>
        <taxon>Myxococcota</taxon>
        <taxon>Polyangia</taxon>
        <taxon>Nannocystales</taxon>
        <taxon>Nannocystaceae</taxon>
        <taxon>Nannocystis</taxon>
    </lineage>
</organism>
<gene>
    <name evidence="2" type="ORF">OV079_44940</name>
</gene>
<protein>
    <submittedName>
        <fullName evidence="2">Uncharacterized protein</fullName>
    </submittedName>
</protein>
<dbReference type="EMBL" id="JAPNKE010000002">
    <property type="protein sequence ID" value="MCY1012563.1"/>
    <property type="molecule type" value="Genomic_DNA"/>
</dbReference>
<evidence type="ECO:0000313" key="2">
    <source>
        <dbReference type="EMBL" id="MCY1012563.1"/>
    </source>
</evidence>
<comment type="caution">
    <text evidence="2">The sequence shown here is derived from an EMBL/GenBank/DDBJ whole genome shotgun (WGS) entry which is preliminary data.</text>
</comment>
<dbReference type="RefSeq" id="WP_267776020.1">
    <property type="nucleotide sequence ID" value="NZ_JAPNKE010000002.1"/>
</dbReference>
<accession>A0A9X3EY80</accession>
<feature type="compositionally biased region" description="Polar residues" evidence="1">
    <location>
        <begin position="29"/>
        <end position="51"/>
    </location>
</feature>
<dbReference type="Proteomes" id="UP001150924">
    <property type="component" value="Unassembled WGS sequence"/>
</dbReference>
<evidence type="ECO:0000313" key="3">
    <source>
        <dbReference type="Proteomes" id="UP001150924"/>
    </source>
</evidence>
<name>A0A9X3EY80_9BACT</name>
<proteinExistence type="predicted"/>